<dbReference type="SUPFAM" id="SSF51735">
    <property type="entry name" value="NAD(P)-binding Rossmann-fold domains"/>
    <property type="match status" value="1"/>
</dbReference>
<gene>
    <name evidence="3" type="ORF">I4641_05835</name>
</gene>
<dbReference type="Pfam" id="PF01370">
    <property type="entry name" value="Epimerase"/>
    <property type="match status" value="1"/>
</dbReference>
<feature type="transmembrane region" description="Helical" evidence="1">
    <location>
        <begin position="261"/>
        <end position="279"/>
    </location>
</feature>
<keyword evidence="1" id="KW-0812">Transmembrane</keyword>
<dbReference type="EMBL" id="JADWDC010000009">
    <property type="protein sequence ID" value="MCC0176498.1"/>
    <property type="molecule type" value="Genomic_DNA"/>
</dbReference>
<dbReference type="Proteomes" id="UP000729733">
    <property type="component" value="Unassembled WGS sequence"/>
</dbReference>
<proteinExistence type="predicted"/>
<dbReference type="PANTHER" id="PTHR43245">
    <property type="entry name" value="BIFUNCTIONAL POLYMYXIN RESISTANCE PROTEIN ARNA"/>
    <property type="match status" value="1"/>
</dbReference>
<sequence length="326" mass="37004">MKRIFITGASGCIGHYMTEALIQDTNHELYLLVRNPDRLQFDCNTRPGIHILQGDMSSIEEYSDLLLKDIDVAILAATAWGGQGETYDINVVKTLSLINLLNPKICERVIYFSTASILDRNNQLLLPASQFGHDYIRTKYQCFAQLGKTAIADKIIAVFPTLVFGGEADKPYSHLSAGIADVTKWIDLIRWFSVDGSFHFIHARDIARIMGYLVEHPDFSPSSPESPQEIDCLVLGNPAITVDQAIADIGRYFNKRVYFRFPLYTWLTNIFISIFQIQMDSWSRFSLDYRHFSYTNPVTPASFGLQNYCSTVEELMKVSRVRSSPN</sequence>
<evidence type="ECO:0000313" key="3">
    <source>
        <dbReference type="EMBL" id="MCC0176498.1"/>
    </source>
</evidence>
<dbReference type="InterPro" id="IPR001509">
    <property type="entry name" value="Epimerase_deHydtase"/>
</dbReference>
<feature type="domain" description="NAD-dependent epimerase/dehydratase" evidence="2">
    <location>
        <begin position="4"/>
        <end position="220"/>
    </location>
</feature>
<accession>A0A964BQ97</accession>
<keyword evidence="4" id="KW-1185">Reference proteome</keyword>
<dbReference type="Gene3D" id="3.40.50.720">
    <property type="entry name" value="NAD(P)-binding Rossmann-like Domain"/>
    <property type="match status" value="1"/>
</dbReference>
<evidence type="ECO:0000259" key="2">
    <source>
        <dbReference type="Pfam" id="PF01370"/>
    </source>
</evidence>
<evidence type="ECO:0000256" key="1">
    <source>
        <dbReference type="SAM" id="Phobius"/>
    </source>
</evidence>
<organism evidence="3 4">
    <name type="scientific">Waterburya agarophytonicola KI4</name>
    <dbReference type="NCBI Taxonomy" id="2874699"/>
    <lineage>
        <taxon>Bacteria</taxon>
        <taxon>Bacillati</taxon>
        <taxon>Cyanobacteriota</taxon>
        <taxon>Cyanophyceae</taxon>
        <taxon>Pleurocapsales</taxon>
        <taxon>Hyellaceae</taxon>
        <taxon>Waterburya</taxon>
        <taxon>Waterburya agarophytonicola</taxon>
    </lineage>
</organism>
<dbReference type="InterPro" id="IPR050177">
    <property type="entry name" value="Lipid_A_modif_metabolic_enz"/>
</dbReference>
<evidence type="ECO:0000313" key="4">
    <source>
        <dbReference type="Proteomes" id="UP000729733"/>
    </source>
</evidence>
<dbReference type="InterPro" id="IPR036291">
    <property type="entry name" value="NAD(P)-bd_dom_sf"/>
</dbReference>
<reference evidence="3" key="1">
    <citation type="journal article" date="2021" name="Antonie Van Leeuwenhoek">
        <title>Draft genome and description of Waterburya agarophytonicola gen. nov. sp. nov. (Pleurocapsales, Cyanobacteria): a seaweed symbiont.</title>
        <authorList>
            <person name="Bonthond G."/>
            <person name="Shalygin S."/>
            <person name="Bayer T."/>
            <person name="Weinberger F."/>
        </authorList>
    </citation>
    <scope>NUCLEOTIDE SEQUENCE</scope>
    <source>
        <strain evidence="3">KI4</strain>
    </source>
</reference>
<dbReference type="PANTHER" id="PTHR43245:SF13">
    <property type="entry name" value="UDP-D-APIOSE_UDP-D-XYLOSE SYNTHASE 2"/>
    <property type="match status" value="1"/>
</dbReference>
<keyword evidence="1" id="KW-1133">Transmembrane helix</keyword>
<dbReference type="RefSeq" id="WP_229639535.1">
    <property type="nucleotide sequence ID" value="NZ_JADWDC010000009.1"/>
</dbReference>
<protein>
    <submittedName>
        <fullName evidence="3">NAD(P)-dependent oxidoreductase</fullName>
    </submittedName>
</protein>
<comment type="caution">
    <text evidence="3">The sequence shown here is derived from an EMBL/GenBank/DDBJ whole genome shotgun (WGS) entry which is preliminary data.</text>
</comment>
<keyword evidence="1" id="KW-0472">Membrane</keyword>
<name>A0A964BQ97_9CYAN</name>
<dbReference type="AlphaFoldDB" id="A0A964BQ97"/>